<feature type="signal peptide" evidence="2">
    <location>
        <begin position="1"/>
        <end position="23"/>
    </location>
</feature>
<evidence type="ECO:0000313" key="3">
    <source>
        <dbReference type="EMBL" id="EXF86086.1"/>
    </source>
</evidence>
<sequence>MKTSHLLLFATPILAGVAPATTAEQCGSLGVMAYTAASLDTSVAGGTGVDPAQIRTCQEHPLGPASRPEHAVGPRPASTDSKQGGVNSTTVNRWGWGWGWRHGGAGWGNCWDVDPGDYGCSGGYCHKACDGDGRWCWTARNRGYGDWQTCDRDSDLAWFLLHARYLRKDQDSNDTRDSEGQQPKDLASLFQFLDN</sequence>
<evidence type="ECO:0000313" key="4">
    <source>
        <dbReference type="Proteomes" id="UP000020467"/>
    </source>
</evidence>
<evidence type="ECO:0000256" key="2">
    <source>
        <dbReference type="SAM" id="SignalP"/>
    </source>
</evidence>
<dbReference type="Proteomes" id="UP000020467">
    <property type="component" value="Unassembled WGS sequence"/>
</dbReference>
<reference evidence="3 4" key="1">
    <citation type="submission" date="2014-02" db="EMBL/GenBank/DDBJ databases">
        <title>The genome sequence of Colletotrichum fioriniae PJ7.</title>
        <authorList>
            <person name="Baroncelli R."/>
            <person name="Thon M.R."/>
        </authorList>
    </citation>
    <scope>NUCLEOTIDE SEQUENCE [LARGE SCALE GENOMIC DNA]</scope>
    <source>
        <strain evidence="3 4">PJ7</strain>
    </source>
</reference>
<dbReference type="KEGG" id="cfj:CFIO01_10156"/>
<feature type="chain" id="PRO_5001456887" description="Secreted protein" evidence="2">
    <location>
        <begin position="24"/>
        <end position="195"/>
    </location>
</feature>
<dbReference type="AlphaFoldDB" id="A0A010RZM7"/>
<evidence type="ECO:0000256" key="1">
    <source>
        <dbReference type="SAM" id="MobiDB-lite"/>
    </source>
</evidence>
<dbReference type="OrthoDB" id="3660930at2759"/>
<protein>
    <recommendedName>
        <fullName evidence="5">Secreted protein</fullName>
    </recommendedName>
</protein>
<evidence type="ECO:0008006" key="5">
    <source>
        <dbReference type="Google" id="ProtNLM"/>
    </source>
</evidence>
<feature type="region of interest" description="Disordered" evidence="1">
    <location>
        <begin position="58"/>
        <end position="86"/>
    </location>
</feature>
<organism evidence="3 4">
    <name type="scientific">Colletotrichum fioriniae PJ7</name>
    <dbReference type="NCBI Taxonomy" id="1445577"/>
    <lineage>
        <taxon>Eukaryota</taxon>
        <taxon>Fungi</taxon>
        <taxon>Dikarya</taxon>
        <taxon>Ascomycota</taxon>
        <taxon>Pezizomycotina</taxon>
        <taxon>Sordariomycetes</taxon>
        <taxon>Hypocreomycetidae</taxon>
        <taxon>Glomerellales</taxon>
        <taxon>Glomerellaceae</taxon>
        <taxon>Colletotrichum</taxon>
        <taxon>Colletotrichum acutatum species complex</taxon>
    </lineage>
</organism>
<name>A0A010RZM7_9PEZI</name>
<dbReference type="HOGENOM" id="CLU_1396191_0_0_1"/>
<proteinExistence type="predicted"/>
<dbReference type="EMBL" id="JARH01000034">
    <property type="protein sequence ID" value="EXF86086.1"/>
    <property type="molecule type" value="Genomic_DNA"/>
</dbReference>
<accession>A0A010RZM7</accession>
<keyword evidence="2" id="KW-0732">Signal</keyword>
<comment type="caution">
    <text evidence="3">The sequence shown here is derived from an EMBL/GenBank/DDBJ whole genome shotgun (WGS) entry which is preliminary data.</text>
</comment>
<dbReference type="eggNOG" id="ENOG502RP9C">
    <property type="taxonomic scope" value="Eukaryota"/>
</dbReference>
<keyword evidence="4" id="KW-1185">Reference proteome</keyword>
<gene>
    <name evidence="3" type="ORF">CFIO01_10156</name>
</gene>